<dbReference type="Proteomes" id="UP000198337">
    <property type="component" value="Unassembled WGS sequence"/>
</dbReference>
<keyword evidence="2" id="KW-1185">Reference proteome</keyword>
<dbReference type="EMBL" id="FZNV01000010">
    <property type="protein sequence ID" value="SNR78467.1"/>
    <property type="molecule type" value="Genomic_DNA"/>
</dbReference>
<proteinExistence type="predicted"/>
<comment type="caution">
    <text evidence="1">The sequence shown here is derived from an EMBL/GenBank/DDBJ whole genome shotgun (WGS) entry which is preliminary data.</text>
</comment>
<reference evidence="1 2" key="1">
    <citation type="submission" date="2017-06" db="EMBL/GenBank/DDBJ databases">
        <authorList>
            <person name="Varghese N."/>
            <person name="Submissions S."/>
        </authorList>
    </citation>
    <scope>NUCLEOTIDE SEQUENCE [LARGE SCALE GENOMIC DNA]</scope>
    <source>
        <strain evidence="1 2">DSM 19840</strain>
    </source>
</reference>
<accession>A0ABY1SLX4</accession>
<sequence>MYKLKLWAKETKNLKKEKFQIIPMEPEDLGKLKKDLQLKKK</sequence>
<name>A0ABY1SLX4_9FLAO</name>
<evidence type="ECO:0000313" key="2">
    <source>
        <dbReference type="Proteomes" id="UP000198337"/>
    </source>
</evidence>
<protein>
    <submittedName>
        <fullName evidence="1">Uncharacterized protein</fullName>
    </submittedName>
</protein>
<evidence type="ECO:0000313" key="1">
    <source>
        <dbReference type="EMBL" id="SNR78467.1"/>
    </source>
</evidence>
<organism evidence="1 2">
    <name type="scientific">Maribacter sedimenticola</name>
    <dbReference type="NCBI Taxonomy" id="228956"/>
    <lineage>
        <taxon>Bacteria</taxon>
        <taxon>Pseudomonadati</taxon>
        <taxon>Bacteroidota</taxon>
        <taxon>Flavobacteriia</taxon>
        <taxon>Flavobacteriales</taxon>
        <taxon>Flavobacteriaceae</taxon>
        <taxon>Maribacter</taxon>
    </lineage>
</organism>
<gene>
    <name evidence="1" type="ORF">SAMN04488009_0044</name>
</gene>